<dbReference type="SUPFAM" id="SSF49401">
    <property type="entry name" value="Bacterial adhesins"/>
    <property type="match status" value="1"/>
</dbReference>
<dbReference type="GO" id="GO:0009289">
    <property type="term" value="C:pilus"/>
    <property type="evidence" value="ECO:0007669"/>
    <property type="project" value="InterPro"/>
</dbReference>
<sequence>MAYIGLSITVIEPPSCSFDGGNTLGISFGEVQQALIDGKSYKKTSIDYNFKCTNLSTNLLKMTLSWNNFRVNGVDSIKTNRDNLGIAIYHGNDIVSNNSNIHFIYGAMPYFYAVPIKPDGSMLSDAGNFSAEMIMKIEYQ</sequence>
<dbReference type="Gene3D" id="2.60.40.1090">
    <property type="entry name" value="Fimbrial-type adhesion domain"/>
    <property type="match status" value="1"/>
</dbReference>
<reference evidence="2" key="1">
    <citation type="submission" date="2021-03" db="EMBL/GenBank/DDBJ databases">
        <authorList>
            <person name="Stanton E."/>
        </authorList>
    </citation>
    <scope>NUCLEOTIDE SEQUENCE</scope>
    <source>
        <strain evidence="2">2020EL-00113</strain>
    </source>
</reference>
<dbReference type="Pfam" id="PF00419">
    <property type="entry name" value="Fimbrial"/>
    <property type="match status" value="1"/>
</dbReference>
<evidence type="ECO:0000259" key="1">
    <source>
        <dbReference type="Pfam" id="PF00419"/>
    </source>
</evidence>
<dbReference type="Proteomes" id="UP000674270">
    <property type="component" value="Unassembled WGS sequence"/>
</dbReference>
<accession>A0A8I2D5Z7</accession>
<comment type="caution">
    <text evidence="2">The sequence shown here is derived from an EMBL/GenBank/DDBJ whole genome shotgun (WGS) entry which is preliminary data.</text>
</comment>
<name>A0A8I2D5Z7_9GAMM</name>
<dbReference type="GO" id="GO:0007155">
    <property type="term" value="P:cell adhesion"/>
    <property type="evidence" value="ECO:0007669"/>
    <property type="project" value="InterPro"/>
</dbReference>
<evidence type="ECO:0000313" key="2">
    <source>
        <dbReference type="EMBL" id="MBQ0268130.1"/>
    </source>
</evidence>
<dbReference type="InterPro" id="IPR036937">
    <property type="entry name" value="Adhesion_dom_fimbrial_sf"/>
</dbReference>
<proteinExistence type="predicted"/>
<dbReference type="EMBL" id="JAGKLY010000002">
    <property type="protein sequence ID" value="MBQ0268130.1"/>
    <property type="molecule type" value="Genomic_DNA"/>
</dbReference>
<evidence type="ECO:0000313" key="3">
    <source>
        <dbReference type="Proteomes" id="UP000674270"/>
    </source>
</evidence>
<dbReference type="InterPro" id="IPR008966">
    <property type="entry name" value="Adhesion_dom_sf"/>
</dbReference>
<organism evidence="2 3">
    <name type="scientific">Providencia huaxiensis</name>
    <dbReference type="NCBI Taxonomy" id="2027290"/>
    <lineage>
        <taxon>Bacteria</taxon>
        <taxon>Pseudomonadati</taxon>
        <taxon>Pseudomonadota</taxon>
        <taxon>Gammaproteobacteria</taxon>
        <taxon>Enterobacterales</taxon>
        <taxon>Morganellaceae</taxon>
        <taxon>Providencia</taxon>
    </lineage>
</organism>
<protein>
    <submittedName>
        <fullName evidence="2">Fimbrial protein</fullName>
    </submittedName>
</protein>
<gene>
    <name evidence="2" type="ORF">J7T18_07410</name>
</gene>
<feature type="domain" description="Fimbrial-type adhesion" evidence="1">
    <location>
        <begin position="7"/>
        <end position="140"/>
    </location>
</feature>
<dbReference type="AlphaFoldDB" id="A0A8I2D5Z7"/>
<dbReference type="InterPro" id="IPR000259">
    <property type="entry name" value="Adhesion_dom_fimbrial"/>
</dbReference>